<feature type="compositionally biased region" description="Polar residues" evidence="1">
    <location>
        <begin position="211"/>
        <end position="223"/>
    </location>
</feature>
<dbReference type="EMBL" id="OVEO01000005">
    <property type="protein sequence ID" value="SPQ96006.1"/>
    <property type="molecule type" value="Genomic_DNA"/>
</dbReference>
<dbReference type="AlphaFoldDB" id="A0A3P3Y759"/>
<accession>A0A3P3Y759</accession>
<evidence type="ECO:0000313" key="3">
    <source>
        <dbReference type="EMBL" id="SPQ96006.1"/>
    </source>
</evidence>
<organism evidence="3 4">
    <name type="scientific">Plasmodiophora brassicae</name>
    <name type="common">Clubroot disease agent</name>
    <dbReference type="NCBI Taxonomy" id="37360"/>
    <lineage>
        <taxon>Eukaryota</taxon>
        <taxon>Sar</taxon>
        <taxon>Rhizaria</taxon>
        <taxon>Endomyxa</taxon>
        <taxon>Phytomyxea</taxon>
        <taxon>Plasmodiophorida</taxon>
        <taxon>Plasmodiophoridae</taxon>
        <taxon>Plasmodiophora</taxon>
    </lineage>
</organism>
<dbReference type="InterPro" id="IPR013761">
    <property type="entry name" value="SAM/pointed_sf"/>
</dbReference>
<sequence length="421" mass="44414">MHPSRLARLGGETHANKYAMSGRPVQSAPGCCPATPDPGATAPEAGTYRRFEVTKKTVNPVGASDGPRGGSMSSRAAYDSGNRGSGTTSSTTNNWRESAGAPQSTKGDNVVKHTQAQSSWGGGSLDDNGCSGPKEAVWGSHRPDGEKNDWNGTTKATPAKQATSDSTWKSSVTTNASSWPTDNDGTAKNSSGFNSSAQGWRESSTERGHSQLPQTNQSTSAMVQTPAVVRASRPPPTRPGPIVSTTFESSVGNVQAAEGIATAKKANPIRDNGSRVDSVPPASSSGWDSDEDEEDEINKIEERLRCARIGVVHPGPPRARPVATVTTAFAQSTTTFTASQLSAQSTSFVPKKNDGFAKVVEFLKEAGLESMSKNFEDAEVDSLDVIKDITDQDLVSLGMTKLGQRKKFHIALRKLTLGTTM</sequence>
<dbReference type="InterPro" id="IPR001660">
    <property type="entry name" value="SAM"/>
</dbReference>
<dbReference type="CDD" id="cd09487">
    <property type="entry name" value="SAM_superfamily"/>
    <property type="match status" value="1"/>
</dbReference>
<dbReference type="Gene3D" id="1.10.150.50">
    <property type="entry name" value="Transcription Factor, Ets-1"/>
    <property type="match status" value="1"/>
</dbReference>
<evidence type="ECO:0000259" key="2">
    <source>
        <dbReference type="PROSITE" id="PS50105"/>
    </source>
</evidence>
<dbReference type="Pfam" id="PF00536">
    <property type="entry name" value="SAM_1"/>
    <property type="match status" value="1"/>
</dbReference>
<dbReference type="PROSITE" id="PS50105">
    <property type="entry name" value="SAM_DOMAIN"/>
    <property type="match status" value="1"/>
</dbReference>
<evidence type="ECO:0000313" key="4">
    <source>
        <dbReference type="Proteomes" id="UP000290189"/>
    </source>
</evidence>
<geneLocation type="mitochondrion" evidence="3"/>
<gene>
    <name evidence="3" type="ORF">PLBR_LOCUS3221</name>
</gene>
<reference evidence="3 4" key="1">
    <citation type="submission" date="2018-03" db="EMBL/GenBank/DDBJ databases">
        <authorList>
            <person name="Fogelqvist J."/>
        </authorList>
    </citation>
    <scope>NUCLEOTIDE SEQUENCE [LARGE SCALE GENOMIC DNA]</scope>
</reference>
<proteinExistence type="predicted"/>
<protein>
    <recommendedName>
        <fullName evidence="2">SAM domain-containing protein</fullName>
    </recommendedName>
</protein>
<feature type="compositionally biased region" description="Polar residues" evidence="1">
    <location>
        <begin position="101"/>
        <end position="119"/>
    </location>
</feature>
<feature type="region of interest" description="Disordered" evidence="1">
    <location>
        <begin position="1"/>
        <end position="248"/>
    </location>
</feature>
<dbReference type="SUPFAM" id="SSF47769">
    <property type="entry name" value="SAM/Pointed domain"/>
    <property type="match status" value="1"/>
</dbReference>
<dbReference type="Proteomes" id="UP000290189">
    <property type="component" value="Unassembled WGS sequence"/>
</dbReference>
<feature type="compositionally biased region" description="Low complexity" evidence="1">
    <location>
        <begin position="80"/>
        <end position="94"/>
    </location>
</feature>
<name>A0A3P3Y759_PLABS</name>
<keyword evidence="3" id="KW-0496">Mitochondrion</keyword>
<evidence type="ECO:0000256" key="1">
    <source>
        <dbReference type="SAM" id="MobiDB-lite"/>
    </source>
</evidence>
<dbReference type="SMART" id="SM00454">
    <property type="entry name" value="SAM"/>
    <property type="match status" value="1"/>
</dbReference>
<feature type="region of interest" description="Disordered" evidence="1">
    <location>
        <begin position="262"/>
        <end position="296"/>
    </location>
</feature>
<feature type="compositionally biased region" description="Polar residues" evidence="1">
    <location>
        <begin position="150"/>
        <end position="202"/>
    </location>
</feature>
<feature type="domain" description="SAM" evidence="2">
    <location>
        <begin position="354"/>
        <end position="418"/>
    </location>
</feature>